<proteinExistence type="predicted"/>
<dbReference type="PROSITE" id="PS51257">
    <property type="entry name" value="PROKAR_LIPOPROTEIN"/>
    <property type="match status" value="1"/>
</dbReference>
<keyword evidence="1" id="KW-0732">Signal</keyword>
<dbReference type="Proteomes" id="UP001597414">
    <property type="component" value="Unassembled WGS sequence"/>
</dbReference>
<protein>
    <submittedName>
        <fullName evidence="2">Uncharacterized protein</fullName>
    </submittedName>
</protein>
<keyword evidence="3" id="KW-1185">Reference proteome</keyword>
<organism evidence="2 3">
    <name type="scientific">Shivajiella indica</name>
    <dbReference type="NCBI Taxonomy" id="872115"/>
    <lineage>
        <taxon>Bacteria</taxon>
        <taxon>Pseudomonadati</taxon>
        <taxon>Bacteroidota</taxon>
        <taxon>Cytophagia</taxon>
        <taxon>Cytophagales</taxon>
        <taxon>Cyclobacteriaceae</taxon>
        <taxon>Shivajiella</taxon>
    </lineage>
</organism>
<evidence type="ECO:0000313" key="3">
    <source>
        <dbReference type="Proteomes" id="UP001597414"/>
    </source>
</evidence>
<feature type="chain" id="PRO_5046754911" evidence="1">
    <location>
        <begin position="21"/>
        <end position="104"/>
    </location>
</feature>
<feature type="signal peptide" evidence="1">
    <location>
        <begin position="1"/>
        <end position="20"/>
    </location>
</feature>
<sequence>MKKFLILSLFVLLMQSCISARVSSHKLVDNSIRYEKLLLLITDSENVFYHWDEENFNAIINGRFNDMDGQNRRRSLSNNLFDRFSRELVKDLYNKGFIAIPTLN</sequence>
<gene>
    <name evidence="2" type="ORF">ACFSKV_19755</name>
</gene>
<name>A0ABW5BCJ1_9BACT</name>
<reference evidence="3" key="1">
    <citation type="journal article" date="2019" name="Int. J. Syst. Evol. Microbiol.">
        <title>The Global Catalogue of Microorganisms (GCM) 10K type strain sequencing project: providing services to taxonomists for standard genome sequencing and annotation.</title>
        <authorList>
            <consortium name="The Broad Institute Genomics Platform"/>
            <consortium name="The Broad Institute Genome Sequencing Center for Infectious Disease"/>
            <person name="Wu L."/>
            <person name="Ma J."/>
        </authorList>
    </citation>
    <scope>NUCLEOTIDE SEQUENCE [LARGE SCALE GENOMIC DNA]</scope>
    <source>
        <strain evidence="3">KCTC 19812</strain>
    </source>
</reference>
<accession>A0ABW5BCJ1</accession>
<dbReference type="RefSeq" id="WP_380806850.1">
    <property type="nucleotide sequence ID" value="NZ_JBHUIV010000034.1"/>
</dbReference>
<evidence type="ECO:0000313" key="2">
    <source>
        <dbReference type="EMBL" id="MFD2203822.1"/>
    </source>
</evidence>
<dbReference type="EMBL" id="JBHUIV010000034">
    <property type="protein sequence ID" value="MFD2203822.1"/>
    <property type="molecule type" value="Genomic_DNA"/>
</dbReference>
<evidence type="ECO:0000256" key="1">
    <source>
        <dbReference type="SAM" id="SignalP"/>
    </source>
</evidence>
<comment type="caution">
    <text evidence="2">The sequence shown here is derived from an EMBL/GenBank/DDBJ whole genome shotgun (WGS) entry which is preliminary data.</text>
</comment>